<evidence type="ECO:0000256" key="13">
    <source>
        <dbReference type="SAM" id="MobiDB-lite"/>
    </source>
</evidence>
<evidence type="ECO:0000259" key="14">
    <source>
        <dbReference type="Pfam" id="PF07522"/>
    </source>
</evidence>
<dbReference type="EMBL" id="OW240914">
    <property type="protein sequence ID" value="CAH2275650.1"/>
    <property type="molecule type" value="Genomic_DNA"/>
</dbReference>
<dbReference type="PANTHER" id="PTHR23240:SF8">
    <property type="entry name" value="PROTEIN ARTEMIS"/>
    <property type="match status" value="1"/>
</dbReference>
<reference evidence="15" key="1">
    <citation type="submission" date="2022-03" db="EMBL/GenBank/DDBJ databases">
        <authorList>
            <person name="Alioto T."/>
            <person name="Alioto T."/>
            <person name="Gomez Garrido J."/>
        </authorList>
    </citation>
    <scope>NUCLEOTIDE SEQUENCE</scope>
</reference>
<evidence type="ECO:0000313" key="15">
    <source>
        <dbReference type="EMBL" id="CAH2275650.1"/>
    </source>
</evidence>
<dbReference type="InterPro" id="IPR036866">
    <property type="entry name" value="RibonucZ/Hydroxyglut_hydro"/>
</dbReference>
<dbReference type="Proteomes" id="UP001295444">
    <property type="component" value="Chromosome 03"/>
</dbReference>
<organism evidence="15 16">
    <name type="scientific">Pelobates cultripes</name>
    <name type="common">Western spadefoot toad</name>
    <dbReference type="NCBI Taxonomy" id="61616"/>
    <lineage>
        <taxon>Eukaryota</taxon>
        <taxon>Metazoa</taxon>
        <taxon>Chordata</taxon>
        <taxon>Craniata</taxon>
        <taxon>Vertebrata</taxon>
        <taxon>Euteleostomi</taxon>
        <taxon>Amphibia</taxon>
        <taxon>Batrachia</taxon>
        <taxon>Anura</taxon>
        <taxon>Pelobatoidea</taxon>
        <taxon>Pelobatidae</taxon>
        <taxon>Pelobates</taxon>
    </lineage>
</organism>
<evidence type="ECO:0000256" key="1">
    <source>
        <dbReference type="ARBA" id="ARBA00004123"/>
    </source>
</evidence>
<proteinExistence type="inferred from homology"/>
<keyword evidence="16" id="KW-1185">Reference proteome</keyword>
<evidence type="ECO:0000256" key="8">
    <source>
        <dbReference type="ARBA" id="ARBA00023172"/>
    </source>
</evidence>
<comment type="subcellular location">
    <subcellularLocation>
        <location evidence="1">Nucleus</location>
    </subcellularLocation>
</comment>
<keyword evidence="3" id="KW-0540">Nuclease</keyword>
<dbReference type="GO" id="GO:0003684">
    <property type="term" value="F:damaged DNA binding"/>
    <property type="evidence" value="ECO:0007669"/>
    <property type="project" value="TreeGrafter"/>
</dbReference>
<dbReference type="FunFam" id="3.40.50.12650:FF:000002">
    <property type="entry name" value="DNA cross-link repair 1C"/>
    <property type="match status" value="1"/>
</dbReference>
<feature type="region of interest" description="Disordered" evidence="13">
    <location>
        <begin position="621"/>
        <end position="687"/>
    </location>
</feature>
<keyword evidence="10" id="KW-0539">Nucleus</keyword>
<accession>A0AAD1RPF9</accession>
<dbReference type="GO" id="GO:0005634">
    <property type="term" value="C:nucleus"/>
    <property type="evidence" value="ECO:0007669"/>
    <property type="project" value="UniProtKB-SubCell"/>
</dbReference>
<dbReference type="GO" id="GO:0004519">
    <property type="term" value="F:endonuclease activity"/>
    <property type="evidence" value="ECO:0007669"/>
    <property type="project" value="UniProtKB-KW"/>
</dbReference>
<dbReference type="AlphaFoldDB" id="A0AAD1RPF9"/>
<keyword evidence="8" id="KW-0233">DNA recombination</keyword>
<sequence>MSSFPGRMKEYPTIAIDKFDKENLSARAYFLSHCHKDHMKGLRAPLLKRRLQCKLKLYLYCSPVTKELLLTNPKYAFWEKHIIAIEIDTPTQISLLDEITGEKEDILVTLLPAGHCPGSVMFLFQGLNGTVLYTGDFRLAKGEVARMELLHSGNRVKDIESVYLDTTFCDPKYFQIPSREECLIGILELVRSWIKMGPYHVVWLNCKAAYGYEYLFTNLSEEFGIKVHVNKQDMFKNMPDILCHITTDRRTQIHACRHPVNEEFMQGNRLPCGMRTDDNVPLRVISIKPSTMWFGERSRKTNVIVRTGESSYRACFSFHSSYCEIKDFLNYIQPMYVYPNVIPLGKTKKNVEDILKPFCRSNFDSPVVLYKPLGTLKRPKTTDPSNTDEDCVDLFDDHSLTYLRSKISRGCKWTSEIVKEENVSSKDHRNIDIPIGPSEASINFSLQKNYVDCEESNGEDEEDEEDFKEDESPTVHSNTTNGYMTSKNLNEENKVASGSQNVTADPEDDAVPKWCTFFHCAITKDNLSDPQECVSASGEHKCSQSPLLSDSDSDSTHISSINSSQSTHISEQGSQGWDNQADTLLLSTQEKAAASVCTLNRYPYLVLGFGEQVFTEASVAEAAQTNDRDHHDETSSVTSPVRPVSDRRKGNSQGEEGDHAILKSNSQSSSDFEIPSSPGAEQPKSPVLQYLYERLATGEPLMTDKQL</sequence>
<dbReference type="GO" id="GO:0006303">
    <property type="term" value="P:double-strand break repair via nonhomologous end joining"/>
    <property type="evidence" value="ECO:0007669"/>
    <property type="project" value="TreeGrafter"/>
</dbReference>
<dbReference type="Gene3D" id="3.60.15.10">
    <property type="entry name" value="Ribonuclease Z/Hydroxyacylglutathione hydrolase-like"/>
    <property type="match status" value="1"/>
</dbReference>
<dbReference type="GO" id="GO:0006310">
    <property type="term" value="P:DNA recombination"/>
    <property type="evidence" value="ECO:0007669"/>
    <property type="project" value="UniProtKB-KW"/>
</dbReference>
<keyword evidence="6" id="KW-0378">Hydrolase</keyword>
<evidence type="ECO:0000256" key="7">
    <source>
        <dbReference type="ARBA" id="ARBA00022839"/>
    </source>
</evidence>
<keyword evidence="5" id="KW-0227">DNA damage</keyword>
<dbReference type="Gene3D" id="3.40.50.12650">
    <property type="match status" value="1"/>
</dbReference>
<name>A0AAD1RPF9_PELCU</name>
<keyword evidence="9" id="KW-0234">DNA repair</keyword>
<dbReference type="PANTHER" id="PTHR23240">
    <property type="entry name" value="DNA CROSS-LINK REPAIR PROTEIN PSO2/SNM1-RELATED"/>
    <property type="match status" value="1"/>
</dbReference>
<keyword evidence="4" id="KW-0255">Endonuclease</keyword>
<feature type="domain" description="DNA repair metallo-beta-lactamase" evidence="14">
    <location>
        <begin position="240"/>
        <end position="343"/>
    </location>
</feature>
<gene>
    <name evidence="15" type="ORF">PECUL_23A025382</name>
</gene>
<keyword evidence="7" id="KW-0269">Exonuclease</keyword>
<protein>
    <recommendedName>
        <fullName evidence="11">Protein artemis</fullName>
    </recommendedName>
    <alternativeName>
        <fullName evidence="12">DNA cross-link repair 1C protein</fullName>
    </alternativeName>
</protein>
<evidence type="ECO:0000256" key="12">
    <source>
        <dbReference type="ARBA" id="ARBA00042677"/>
    </source>
</evidence>
<comment type="similarity">
    <text evidence="2">Belongs to the DNA repair metallo-beta-lactamase (DRMBL) family.</text>
</comment>
<evidence type="ECO:0000256" key="4">
    <source>
        <dbReference type="ARBA" id="ARBA00022759"/>
    </source>
</evidence>
<feature type="compositionally biased region" description="Acidic residues" evidence="13">
    <location>
        <begin position="452"/>
        <end position="469"/>
    </location>
</feature>
<dbReference type="GO" id="GO:0035312">
    <property type="term" value="F:5'-3' DNA exonuclease activity"/>
    <property type="evidence" value="ECO:0007669"/>
    <property type="project" value="TreeGrafter"/>
</dbReference>
<evidence type="ECO:0000313" key="16">
    <source>
        <dbReference type="Proteomes" id="UP001295444"/>
    </source>
</evidence>
<dbReference type="GO" id="GO:0036297">
    <property type="term" value="P:interstrand cross-link repair"/>
    <property type="evidence" value="ECO:0007669"/>
    <property type="project" value="TreeGrafter"/>
</dbReference>
<dbReference type="SUPFAM" id="SSF56281">
    <property type="entry name" value="Metallo-hydrolase/oxidoreductase"/>
    <property type="match status" value="1"/>
</dbReference>
<feature type="region of interest" description="Disordered" evidence="13">
    <location>
        <begin position="452"/>
        <end position="487"/>
    </location>
</feature>
<evidence type="ECO:0000256" key="6">
    <source>
        <dbReference type="ARBA" id="ARBA00022801"/>
    </source>
</evidence>
<feature type="region of interest" description="Disordered" evidence="13">
    <location>
        <begin position="532"/>
        <end position="575"/>
    </location>
</feature>
<dbReference type="Pfam" id="PF07522">
    <property type="entry name" value="DRMBL"/>
    <property type="match status" value="1"/>
</dbReference>
<feature type="compositionally biased region" description="Low complexity" evidence="13">
    <location>
        <begin position="543"/>
        <end position="570"/>
    </location>
</feature>
<evidence type="ECO:0000256" key="11">
    <source>
        <dbReference type="ARBA" id="ARBA00039759"/>
    </source>
</evidence>
<dbReference type="CDD" id="cd16297">
    <property type="entry name" value="artemis-SNM1C-like_MBL-fold"/>
    <property type="match status" value="1"/>
</dbReference>
<dbReference type="InterPro" id="IPR011084">
    <property type="entry name" value="DRMBL"/>
</dbReference>
<evidence type="ECO:0000256" key="9">
    <source>
        <dbReference type="ARBA" id="ARBA00023204"/>
    </source>
</evidence>
<feature type="compositionally biased region" description="Polar residues" evidence="13">
    <location>
        <begin position="474"/>
        <end position="487"/>
    </location>
</feature>
<dbReference type="FunFam" id="3.60.15.10:FF:000018">
    <property type="entry name" value="DNA cross-link repair 1C"/>
    <property type="match status" value="1"/>
</dbReference>
<evidence type="ECO:0000256" key="3">
    <source>
        <dbReference type="ARBA" id="ARBA00022722"/>
    </source>
</evidence>
<evidence type="ECO:0000256" key="2">
    <source>
        <dbReference type="ARBA" id="ARBA00010304"/>
    </source>
</evidence>
<evidence type="ECO:0000256" key="5">
    <source>
        <dbReference type="ARBA" id="ARBA00022763"/>
    </source>
</evidence>
<evidence type="ECO:0000256" key="10">
    <source>
        <dbReference type="ARBA" id="ARBA00023242"/>
    </source>
</evidence>
<dbReference type="GO" id="GO:0000723">
    <property type="term" value="P:telomere maintenance"/>
    <property type="evidence" value="ECO:0007669"/>
    <property type="project" value="TreeGrafter"/>
</dbReference>